<dbReference type="PROSITE" id="PS00134">
    <property type="entry name" value="TRYPSIN_HIS"/>
    <property type="match status" value="1"/>
</dbReference>
<dbReference type="GO" id="GO:0004252">
    <property type="term" value="F:serine-type endopeptidase activity"/>
    <property type="evidence" value="ECO:0007669"/>
    <property type="project" value="InterPro"/>
</dbReference>
<keyword evidence="3" id="KW-0645">Protease</keyword>
<dbReference type="InterPro" id="IPR009003">
    <property type="entry name" value="Peptidase_S1_PA"/>
</dbReference>
<dbReference type="PRINTS" id="PR00722">
    <property type="entry name" value="CHYMOTRYPSIN"/>
</dbReference>
<dbReference type="InterPro" id="IPR001254">
    <property type="entry name" value="Trypsin_dom"/>
</dbReference>
<dbReference type="STRING" id="199890.A0A182PIY5"/>
<evidence type="ECO:0000256" key="1">
    <source>
        <dbReference type="ARBA" id="ARBA00004613"/>
    </source>
</evidence>
<keyword evidence="5" id="KW-0378">Hydrolase</keyword>
<evidence type="ECO:0000256" key="3">
    <source>
        <dbReference type="ARBA" id="ARBA00022670"/>
    </source>
</evidence>
<evidence type="ECO:0000256" key="6">
    <source>
        <dbReference type="ARBA" id="ARBA00022825"/>
    </source>
</evidence>
<dbReference type="InterPro" id="IPR001314">
    <property type="entry name" value="Peptidase_S1A"/>
</dbReference>
<name>A0A182PIY5_9DIPT</name>
<dbReference type="InterPro" id="IPR043504">
    <property type="entry name" value="Peptidase_S1_PA_chymotrypsin"/>
</dbReference>
<sequence>MASCEAVLLLVLVQILASLFPPTDAVVRGEHVRKRGMFPFAVSLQLADGNWTHFCGGTHLGEGWILTAAHCILPLQKGNQTQIVAVIGGGNLNDSSVQRLPIVETHILSSYNPVTMVGDIALLRAVLPRNSSGTSGTELQSSILRLPDESYRTAVNGELCYIFGYGSDSYDGPISGTLRYGTVLALELDSCIGMMGAVVAPPPDSGMFCAIGRSDACKGDSGGGYVCQRPHTTQFVLRGVISYGVGCGAPGTPGVYTDVGYYRQHYPFGTLIGSS</sequence>
<dbReference type="Gene3D" id="2.40.10.10">
    <property type="entry name" value="Trypsin-like serine proteases"/>
    <property type="match status" value="2"/>
</dbReference>
<dbReference type="PANTHER" id="PTHR24264:SF65">
    <property type="entry name" value="SRCR DOMAIN-CONTAINING PROTEIN"/>
    <property type="match status" value="1"/>
</dbReference>
<dbReference type="AlphaFoldDB" id="A0A182PIY5"/>
<evidence type="ECO:0000256" key="8">
    <source>
        <dbReference type="ARBA" id="ARBA00023180"/>
    </source>
</evidence>
<dbReference type="SUPFAM" id="SSF50494">
    <property type="entry name" value="Trypsin-like serine proteases"/>
    <property type="match status" value="1"/>
</dbReference>
<evidence type="ECO:0000256" key="10">
    <source>
        <dbReference type="SAM" id="SignalP"/>
    </source>
</evidence>
<comment type="similarity">
    <text evidence="9">Belongs to the peptidase S1 family. CLIP subfamily.</text>
</comment>
<evidence type="ECO:0000313" key="13">
    <source>
        <dbReference type="Proteomes" id="UP000075885"/>
    </source>
</evidence>
<keyword evidence="2" id="KW-0964">Secreted</keyword>
<dbReference type="FunFam" id="2.40.10.10:FF:000054">
    <property type="entry name" value="Complement C1r subcomponent"/>
    <property type="match status" value="1"/>
</dbReference>
<keyword evidence="13" id="KW-1185">Reference proteome</keyword>
<dbReference type="PANTHER" id="PTHR24264">
    <property type="entry name" value="TRYPSIN-RELATED"/>
    <property type="match status" value="1"/>
</dbReference>
<dbReference type="CDD" id="cd00190">
    <property type="entry name" value="Tryp_SPc"/>
    <property type="match status" value="1"/>
</dbReference>
<organism evidence="12 13">
    <name type="scientific">Anopheles epiroticus</name>
    <dbReference type="NCBI Taxonomy" id="199890"/>
    <lineage>
        <taxon>Eukaryota</taxon>
        <taxon>Metazoa</taxon>
        <taxon>Ecdysozoa</taxon>
        <taxon>Arthropoda</taxon>
        <taxon>Hexapoda</taxon>
        <taxon>Insecta</taxon>
        <taxon>Pterygota</taxon>
        <taxon>Neoptera</taxon>
        <taxon>Endopterygota</taxon>
        <taxon>Diptera</taxon>
        <taxon>Nematocera</taxon>
        <taxon>Culicoidea</taxon>
        <taxon>Culicidae</taxon>
        <taxon>Anophelinae</taxon>
        <taxon>Anopheles</taxon>
    </lineage>
</organism>
<dbReference type="Proteomes" id="UP000075885">
    <property type="component" value="Unassembled WGS sequence"/>
</dbReference>
<dbReference type="InterPro" id="IPR018114">
    <property type="entry name" value="TRYPSIN_HIS"/>
</dbReference>
<reference evidence="13" key="1">
    <citation type="submission" date="2013-03" db="EMBL/GenBank/DDBJ databases">
        <title>The Genome Sequence of Anopheles epiroticus epiroticus2.</title>
        <authorList>
            <consortium name="The Broad Institute Genomics Platform"/>
            <person name="Neafsey D.E."/>
            <person name="Howell P."/>
            <person name="Walker B."/>
            <person name="Young S.K."/>
            <person name="Zeng Q."/>
            <person name="Gargeya S."/>
            <person name="Fitzgerald M."/>
            <person name="Haas B."/>
            <person name="Abouelleil A."/>
            <person name="Allen A.W."/>
            <person name="Alvarado L."/>
            <person name="Arachchi H.M."/>
            <person name="Berlin A.M."/>
            <person name="Chapman S.B."/>
            <person name="Gainer-Dewar J."/>
            <person name="Goldberg J."/>
            <person name="Griggs A."/>
            <person name="Gujja S."/>
            <person name="Hansen M."/>
            <person name="Howarth C."/>
            <person name="Imamovic A."/>
            <person name="Ireland A."/>
            <person name="Larimer J."/>
            <person name="McCowan C."/>
            <person name="Murphy C."/>
            <person name="Pearson M."/>
            <person name="Poon T.W."/>
            <person name="Priest M."/>
            <person name="Roberts A."/>
            <person name="Saif S."/>
            <person name="Shea T."/>
            <person name="Sisk P."/>
            <person name="Sykes S."/>
            <person name="Wortman J."/>
            <person name="Nusbaum C."/>
            <person name="Birren B."/>
        </authorList>
    </citation>
    <scope>NUCLEOTIDE SEQUENCE [LARGE SCALE GENOMIC DNA]</scope>
    <source>
        <strain evidence="13">Epiroticus2</strain>
    </source>
</reference>
<accession>A0A182PIY5</accession>
<evidence type="ECO:0000259" key="11">
    <source>
        <dbReference type="PROSITE" id="PS50240"/>
    </source>
</evidence>
<dbReference type="SMART" id="SM00020">
    <property type="entry name" value="Tryp_SPc"/>
    <property type="match status" value="1"/>
</dbReference>
<evidence type="ECO:0000256" key="7">
    <source>
        <dbReference type="ARBA" id="ARBA00023157"/>
    </source>
</evidence>
<feature type="chain" id="PRO_5008131519" description="Peptidase S1 domain-containing protein" evidence="10">
    <location>
        <begin position="26"/>
        <end position="275"/>
    </location>
</feature>
<dbReference type="PROSITE" id="PS50240">
    <property type="entry name" value="TRYPSIN_DOM"/>
    <property type="match status" value="1"/>
</dbReference>
<keyword evidence="7" id="KW-1015">Disulfide bond</keyword>
<feature type="domain" description="Peptidase S1" evidence="11">
    <location>
        <begin position="26"/>
        <end position="275"/>
    </location>
</feature>
<dbReference type="EnsemblMetazoa" id="AEPI006898-RA">
    <property type="protein sequence ID" value="AEPI006898-PA"/>
    <property type="gene ID" value="AEPI006898"/>
</dbReference>
<dbReference type="Pfam" id="PF00089">
    <property type="entry name" value="Trypsin"/>
    <property type="match status" value="1"/>
</dbReference>
<dbReference type="VEuPathDB" id="VectorBase:AEPI006898"/>
<keyword evidence="4 10" id="KW-0732">Signal</keyword>
<evidence type="ECO:0000256" key="2">
    <source>
        <dbReference type="ARBA" id="ARBA00022525"/>
    </source>
</evidence>
<evidence type="ECO:0000256" key="4">
    <source>
        <dbReference type="ARBA" id="ARBA00022729"/>
    </source>
</evidence>
<dbReference type="InterPro" id="IPR050127">
    <property type="entry name" value="Serine_Proteases_S1"/>
</dbReference>
<keyword evidence="8" id="KW-0325">Glycoprotein</keyword>
<evidence type="ECO:0000256" key="9">
    <source>
        <dbReference type="ARBA" id="ARBA00024195"/>
    </source>
</evidence>
<dbReference type="GO" id="GO:0005615">
    <property type="term" value="C:extracellular space"/>
    <property type="evidence" value="ECO:0007669"/>
    <property type="project" value="TreeGrafter"/>
</dbReference>
<feature type="signal peptide" evidence="10">
    <location>
        <begin position="1"/>
        <end position="25"/>
    </location>
</feature>
<protein>
    <recommendedName>
        <fullName evidence="11">Peptidase S1 domain-containing protein</fullName>
    </recommendedName>
</protein>
<comment type="subcellular location">
    <subcellularLocation>
        <location evidence="1">Secreted</location>
    </subcellularLocation>
</comment>
<evidence type="ECO:0000256" key="5">
    <source>
        <dbReference type="ARBA" id="ARBA00022801"/>
    </source>
</evidence>
<keyword evidence="6" id="KW-0720">Serine protease</keyword>
<reference evidence="12" key="2">
    <citation type="submission" date="2020-05" db="UniProtKB">
        <authorList>
            <consortium name="EnsemblMetazoa"/>
        </authorList>
    </citation>
    <scope>IDENTIFICATION</scope>
    <source>
        <strain evidence="12">Epiroticus2</strain>
    </source>
</reference>
<evidence type="ECO:0000313" key="12">
    <source>
        <dbReference type="EnsemblMetazoa" id="AEPI006898-PA"/>
    </source>
</evidence>
<proteinExistence type="inferred from homology"/>
<dbReference type="GO" id="GO:0006508">
    <property type="term" value="P:proteolysis"/>
    <property type="evidence" value="ECO:0007669"/>
    <property type="project" value="UniProtKB-KW"/>
</dbReference>